<proteinExistence type="inferred from homology"/>
<protein>
    <submittedName>
        <fullName evidence="9">S9 family peptidase</fullName>
    </submittedName>
</protein>
<keyword evidence="4" id="KW-0720">Serine protease</keyword>
<keyword evidence="2" id="KW-0645">Protease</keyword>
<evidence type="ECO:0000259" key="7">
    <source>
        <dbReference type="Pfam" id="PF00326"/>
    </source>
</evidence>
<evidence type="ECO:0000256" key="3">
    <source>
        <dbReference type="ARBA" id="ARBA00022801"/>
    </source>
</evidence>
<dbReference type="PANTHER" id="PTHR11757">
    <property type="entry name" value="PROTEASE FAMILY S9A OLIGOPEPTIDASE"/>
    <property type="match status" value="1"/>
</dbReference>
<comment type="similarity">
    <text evidence="1">Belongs to the peptidase S9A family.</text>
</comment>
<keyword evidence="6" id="KW-0732">Signal</keyword>
<evidence type="ECO:0000256" key="4">
    <source>
        <dbReference type="ARBA" id="ARBA00022825"/>
    </source>
</evidence>
<dbReference type="OrthoDB" id="9801421at2"/>
<evidence type="ECO:0000313" key="10">
    <source>
        <dbReference type="Proteomes" id="UP000275012"/>
    </source>
</evidence>
<dbReference type="Proteomes" id="UP000275012">
    <property type="component" value="Unassembled WGS sequence"/>
</dbReference>
<reference evidence="9 10" key="1">
    <citation type="submission" date="2018-10" db="EMBL/GenBank/DDBJ databases">
        <title>Proposal of Lysobacter pythonis sp. nov. isolated from royal pythons (Python regius).</title>
        <authorList>
            <person name="Hans-Juergen B."/>
            <person name="Huptas C."/>
            <person name="Sandra B."/>
            <person name="Igor L."/>
            <person name="Joachim S."/>
            <person name="Siegfried S."/>
            <person name="Mareike W."/>
            <person name="Peter K."/>
        </authorList>
    </citation>
    <scope>NUCLEOTIDE SEQUENCE [LARGE SCALE GENOMIC DNA]</scope>
    <source>
        <strain evidence="9 10">4284/11</strain>
    </source>
</reference>
<feature type="signal peptide" evidence="6">
    <location>
        <begin position="1"/>
        <end position="21"/>
    </location>
</feature>
<feature type="domain" description="Peptidase S9A N-terminal" evidence="8">
    <location>
        <begin position="32"/>
        <end position="447"/>
    </location>
</feature>
<feature type="region of interest" description="Disordered" evidence="5">
    <location>
        <begin position="22"/>
        <end position="43"/>
    </location>
</feature>
<dbReference type="InterPro" id="IPR051543">
    <property type="entry name" value="Serine_Peptidase_S9A"/>
</dbReference>
<dbReference type="SUPFAM" id="SSF50993">
    <property type="entry name" value="Peptidase/esterase 'gauge' domain"/>
    <property type="match status" value="1"/>
</dbReference>
<dbReference type="PRINTS" id="PR00862">
    <property type="entry name" value="PROLIGOPTASE"/>
</dbReference>
<organism evidence="9 10">
    <name type="scientific">Solilutibacter pythonis</name>
    <dbReference type="NCBI Taxonomy" id="2483112"/>
    <lineage>
        <taxon>Bacteria</taxon>
        <taxon>Pseudomonadati</taxon>
        <taxon>Pseudomonadota</taxon>
        <taxon>Gammaproteobacteria</taxon>
        <taxon>Lysobacterales</taxon>
        <taxon>Lysobacteraceae</taxon>
        <taxon>Solilutibacter</taxon>
    </lineage>
</organism>
<dbReference type="GO" id="GO:0004252">
    <property type="term" value="F:serine-type endopeptidase activity"/>
    <property type="evidence" value="ECO:0007669"/>
    <property type="project" value="InterPro"/>
</dbReference>
<accession>A0A3M2I3M5</accession>
<dbReference type="InterPro" id="IPR002470">
    <property type="entry name" value="Peptidase_S9A"/>
</dbReference>
<evidence type="ECO:0000256" key="1">
    <source>
        <dbReference type="ARBA" id="ARBA00005228"/>
    </source>
</evidence>
<dbReference type="SUPFAM" id="SSF53474">
    <property type="entry name" value="alpha/beta-Hydrolases"/>
    <property type="match status" value="1"/>
</dbReference>
<keyword evidence="10" id="KW-1185">Reference proteome</keyword>
<feature type="chain" id="PRO_5018306449" evidence="6">
    <location>
        <begin position="22"/>
        <end position="728"/>
    </location>
</feature>
<comment type="caution">
    <text evidence="9">The sequence shown here is derived from an EMBL/GenBank/DDBJ whole genome shotgun (WGS) entry which is preliminary data.</text>
</comment>
<evidence type="ECO:0000313" key="9">
    <source>
        <dbReference type="EMBL" id="RMH92814.1"/>
    </source>
</evidence>
<keyword evidence="3" id="KW-0378">Hydrolase</keyword>
<dbReference type="PANTHER" id="PTHR11757:SF19">
    <property type="entry name" value="PROLYL ENDOPEPTIDASE-LIKE"/>
    <property type="match status" value="1"/>
</dbReference>
<evidence type="ECO:0000256" key="2">
    <source>
        <dbReference type="ARBA" id="ARBA00022670"/>
    </source>
</evidence>
<dbReference type="Gene3D" id="3.40.50.1820">
    <property type="entry name" value="alpha/beta hydrolase"/>
    <property type="match status" value="1"/>
</dbReference>
<dbReference type="InterPro" id="IPR023302">
    <property type="entry name" value="Pept_S9A_N"/>
</dbReference>
<dbReference type="GO" id="GO:0006508">
    <property type="term" value="P:proteolysis"/>
    <property type="evidence" value="ECO:0007669"/>
    <property type="project" value="UniProtKB-KW"/>
</dbReference>
<evidence type="ECO:0000256" key="6">
    <source>
        <dbReference type="SAM" id="SignalP"/>
    </source>
</evidence>
<dbReference type="Pfam" id="PF00326">
    <property type="entry name" value="Peptidase_S9"/>
    <property type="match status" value="1"/>
</dbReference>
<dbReference type="Pfam" id="PF02897">
    <property type="entry name" value="Peptidase_S9_N"/>
    <property type="match status" value="1"/>
</dbReference>
<name>A0A3M2I3M5_9GAMM</name>
<evidence type="ECO:0000259" key="8">
    <source>
        <dbReference type="Pfam" id="PF02897"/>
    </source>
</evidence>
<dbReference type="Gene3D" id="2.130.10.120">
    <property type="entry name" value="Prolyl oligopeptidase, N-terminal domain"/>
    <property type="match status" value="1"/>
</dbReference>
<dbReference type="FunFam" id="3.40.50.1820:FF:000005">
    <property type="entry name" value="Prolyl endopeptidase"/>
    <property type="match status" value="1"/>
</dbReference>
<evidence type="ECO:0000256" key="5">
    <source>
        <dbReference type="SAM" id="MobiDB-lite"/>
    </source>
</evidence>
<dbReference type="AlphaFoldDB" id="A0A3M2I3M5"/>
<dbReference type="InterPro" id="IPR001375">
    <property type="entry name" value="Peptidase_S9_cat"/>
</dbReference>
<dbReference type="EMBL" id="RFLY01000009">
    <property type="protein sequence ID" value="RMH92814.1"/>
    <property type="molecule type" value="Genomic_DNA"/>
</dbReference>
<sequence>MNPHPYAIALALAMSLTNANAAQNPAARPTPPDAAKKPHVIKAPHGAERNDEYYWLRDDKRENKAMLDYLKAENAYADRLMQPLKPLEDRIYDEIVARIKQDDSSVPYRERGWWYYSRFEKGKDYPIHARRRDGAGIDAISIQKANDAGDFTGEEVMFDVNAMAAGKDYYAISGRGVSQDNKWVIYGEDTNGRRQYTLRVKNLETGETLPERIPGTVGYGVWADDDKTFLYIENDPKTLLTKRVKKHVLGTDPKNDATVYEEKDETFYMALGRTRDDRFISIILDSTVSNEQWYAPAADPAEFKRLAARERDVEYSADHFGGRWVIRTNADKATNFKIVTAPTDTASRQDWKDWIAHDPQVFIEGIELFDGFSAVAERSGGLERVRVLREGGREEYVKADESAYSMGLSGNPETDTDWLRYSYTSMTTPATTYEMNVRTGERRELKRQPVPGYDPSKYATERVWVPARDGKTRIPVSLVYRKDFKRDGSAAMLQYGYGSYGASMDPGFSASVVSLLDRGMVYALAHIRGGQEMGRAWYEDGKMFHKVNTFTDFIDVTRWLVDNKYAAKDRVAAMGGSAGGLLMGAISNMAPRDYRVILSQVPFVDVVTTMLDASIPLTTNEYDEWGNPEASQESYAYMLGYSPYDNLKRQDYPAMFVGTGLWDSQVQYWEPAKYVARLRDLNTSSHPVVFRTNMEAGHGGKSGRFRRYREQAEMYAFMLDQLEVKPAP</sequence>
<gene>
    <name evidence="9" type="ORF">EBB59_07555</name>
</gene>
<dbReference type="InterPro" id="IPR029058">
    <property type="entry name" value="AB_hydrolase_fold"/>
</dbReference>
<feature type="domain" description="Peptidase S9 prolyl oligopeptidase catalytic" evidence="7">
    <location>
        <begin position="507"/>
        <end position="723"/>
    </location>
</feature>